<accession>A0A086J0K6</accession>
<keyword evidence="3" id="KW-0479">Metal-binding</keyword>
<dbReference type="CDD" id="cd15505">
    <property type="entry name" value="PHD_ING"/>
    <property type="match status" value="1"/>
</dbReference>
<feature type="site" description="Histone H3K4me3 binding" evidence="8">
    <location>
        <position position="163"/>
    </location>
</feature>
<keyword evidence="7" id="KW-0539">Nucleus</keyword>
<dbReference type="GO" id="GO:0008270">
    <property type="term" value="F:zinc ion binding"/>
    <property type="evidence" value="ECO:0007669"/>
    <property type="project" value="UniProtKB-KW"/>
</dbReference>
<evidence type="ECO:0000256" key="9">
    <source>
        <dbReference type="SAM" id="Coils"/>
    </source>
</evidence>
<evidence type="ECO:0000256" key="7">
    <source>
        <dbReference type="ARBA" id="ARBA00023242"/>
    </source>
</evidence>
<dbReference type="OrthoDB" id="5411773at2759"/>
<evidence type="ECO:0000256" key="4">
    <source>
        <dbReference type="ARBA" id="ARBA00022771"/>
    </source>
</evidence>
<comment type="similarity">
    <text evidence="2">Belongs to the ING family.</text>
</comment>
<evidence type="ECO:0000256" key="6">
    <source>
        <dbReference type="ARBA" id="ARBA00022853"/>
    </source>
</evidence>
<dbReference type="InterPro" id="IPR001965">
    <property type="entry name" value="Znf_PHD"/>
</dbReference>
<organism evidence="11 12">
    <name type="scientific">Nematocida ausubeli (strain ATCC PRA-371 / ERTm2)</name>
    <name type="common">Nematode killer fungus</name>
    <dbReference type="NCBI Taxonomy" id="1913371"/>
    <lineage>
        <taxon>Eukaryota</taxon>
        <taxon>Fungi</taxon>
        <taxon>Fungi incertae sedis</taxon>
        <taxon>Microsporidia</taxon>
        <taxon>Nematocida</taxon>
    </lineage>
</organism>
<evidence type="ECO:0000256" key="1">
    <source>
        <dbReference type="ARBA" id="ARBA00004123"/>
    </source>
</evidence>
<dbReference type="EMBL" id="AKIJ01000004">
    <property type="protein sequence ID" value="KFG25674.1"/>
    <property type="molecule type" value="Genomic_DNA"/>
</dbReference>
<evidence type="ECO:0000256" key="3">
    <source>
        <dbReference type="ARBA" id="ARBA00022723"/>
    </source>
</evidence>
<keyword evidence="5" id="KW-0862">Zinc</keyword>
<dbReference type="PANTHER" id="PTHR10333:SF42">
    <property type="entry name" value="INHIBITOR OF GROWTH PROTEIN 5"/>
    <property type="match status" value="1"/>
</dbReference>
<protein>
    <recommendedName>
        <fullName evidence="10">Zinc finger PHD-type domain-containing protein</fullName>
    </recommendedName>
</protein>
<sequence length="196" mass="22776">MDNNRLPQETLERVTEETDNLMANYNKYVEQLKESYTNAQKERKEFLSSGIEFTKHIESEETEEKILTVYESYKKLLDDRTSLSKNFLSEINSLLSLVDQQLLLLESSYEPKFGIQTQNPRIFKTNKNNPKRLRNPEDADGPQMNGKYCICNGPAYGDMIACDAFHIEIPWFHMECMGLFSAPRGNWLCPNCRPSE</sequence>
<keyword evidence="6" id="KW-0156">Chromatin regulator</keyword>
<dbReference type="InterPro" id="IPR011011">
    <property type="entry name" value="Znf_FYVE_PHD"/>
</dbReference>
<keyword evidence="12" id="KW-1185">Reference proteome</keyword>
<evidence type="ECO:0000313" key="11">
    <source>
        <dbReference type="EMBL" id="KFG25674.1"/>
    </source>
</evidence>
<reference evidence="11 12" key="1">
    <citation type="journal article" date="2014" name="Genome Announc.">
        <title>Genome Sequence of the Microsporidian Species Nematocida sp1 Strain ERTm6 (ATCC PRA-372).</title>
        <authorList>
            <person name="Bakowski M.A."/>
            <person name="Priest M."/>
            <person name="Young S."/>
            <person name="Cuomo C.A."/>
            <person name="Troemel E.R."/>
        </authorList>
    </citation>
    <scope>NUCLEOTIDE SEQUENCE [LARGE SCALE GENOMIC DNA]</scope>
    <source>
        <strain evidence="11 12">ERTm6</strain>
    </source>
</reference>
<keyword evidence="4" id="KW-0863">Zinc-finger</keyword>
<dbReference type="RefSeq" id="XP_052904229.1">
    <property type="nucleotide sequence ID" value="XM_053049279.1"/>
</dbReference>
<feature type="domain" description="Zinc finger PHD-type" evidence="10">
    <location>
        <begin position="148"/>
        <end position="193"/>
    </location>
</feature>
<comment type="caution">
    <text evidence="11">The sequence shown here is derived from an EMBL/GenBank/DDBJ whole genome shotgun (WGS) entry which is preliminary data.</text>
</comment>
<dbReference type="GeneID" id="77676626"/>
<evidence type="ECO:0000313" key="12">
    <source>
        <dbReference type="Proteomes" id="UP000054524"/>
    </source>
</evidence>
<dbReference type="Gene3D" id="3.30.40.10">
    <property type="entry name" value="Zinc/RING finger domain, C3HC4 (zinc finger)"/>
    <property type="match status" value="1"/>
</dbReference>
<dbReference type="SUPFAM" id="SSF57903">
    <property type="entry name" value="FYVE/PHD zinc finger"/>
    <property type="match status" value="1"/>
</dbReference>
<dbReference type="GO" id="GO:0006325">
    <property type="term" value="P:chromatin organization"/>
    <property type="evidence" value="ECO:0007669"/>
    <property type="project" value="UniProtKB-KW"/>
</dbReference>
<dbReference type="AlphaFoldDB" id="A0A086J0K6"/>
<dbReference type="InterPro" id="IPR013083">
    <property type="entry name" value="Znf_RING/FYVE/PHD"/>
</dbReference>
<dbReference type="PANTHER" id="PTHR10333">
    <property type="entry name" value="INHIBITOR OF GROWTH PROTEIN"/>
    <property type="match status" value="1"/>
</dbReference>
<keyword evidence="9" id="KW-0175">Coiled coil</keyword>
<evidence type="ECO:0000256" key="8">
    <source>
        <dbReference type="PIRSR" id="PIRSR628651-50"/>
    </source>
</evidence>
<gene>
    <name evidence="11" type="ORF">NESG_01653</name>
</gene>
<dbReference type="Proteomes" id="UP000054524">
    <property type="component" value="Unassembled WGS sequence"/>
</dbReference>
<comment type="subcellular location">
    <subcellularLocation>
        <location evidence="1">Nucleus</location>
    </subcellularLocation>
</comment>
<feature type="site" description="Histone H3K4me3 binding" evidence="8">
    <location>
        <position position="159"/>
    </location>
</feature>
<feature type="coiled-coil region" evidence="9">
    <location>
        <begin position="11"/>
        <end position="49"/>
    </location>
</feature>
<evidence type="ECO:0000256" key="2">
    <source>
        <dbReference type="ARBA" id="ARBA00010210"/>
    </source>
</evidence>
<feature type="site" description="Histone H3K4me3 binding" evidence="8">
    <location>
        <position position="148"/>
    </location>
</feature>
<evidence type="ECO:0000256" key="5">
    <source>
        <dbReference type="ARBA" id="ARBA00022833"/>
    </source>
</evidence>
<name>A0A086J0K6_NEMA1</name>
<dbReference type="HOGENOM" id="CLU_1390578_0_0_1"/>
<feature type="site" description="Histone H3K4me3 binding" evidence="8">
    <location>
        <position position="171"/>
    </location>
</feature>
<dbReference type="InterPro" id="IPR028651">
    <property type="entry name" value="ING_fam"/>
</dbReference>
<proteinExistence type="inferred from homology"/>
<evidence type="ECO:0000259" key="10">
    <source>
        <dbReference type="SMART" id="SM00249"/>
    </source>
</evidence>
<dbReference type="GO" id="GO:0005634">
    <property type="term" value="C:nucleus"/>
    <property type="evidence" value="ECO:0007669"/>
    <property type="project" value="UniProtKB-SubCell"/>
</dbReference>
<dbReference type="SMART" id="SM00249">
    <property type="entry name" value="PHD"/>
    <property type="match status" value="1"/>
</dbReference>